<evidence type="ECO:0000313" key="2">
    <source>
        <dbReference type="EMBL" id="KAJ4444459.1"/>
    </source>
</evidence>
<keyword evidence="3" id="KW-1185">Reference proteome</keyword>
<proteinExistence type="predicted"/>
<comment type="caution">
    <text evidence="2">The sequence shown here is derived from an EMBL/GenBank/DDBJ whole genome shotgun (WGS) entry which is preliminary data.</text>
</comment>
<protein>
    <submittedName>
        <fullName evidence="2">Uncharacterized protein</fullName>
    </submittedName>
</protein>
<feature type="compositionally biased region" description="Acidic residues" evidence="1">
    <location>
        <begin position="226"/>
        <end position="240"/>
    </location>
</feature>
<dbReference type="EMBL" id="JAJSOF020000011">
    <property type="protein sequence ID" value="KAJ4444459.1"/>
    <property type="molecule type" value="Genomic_DNA"/>
</dbReference>
<feature type="compositionally biased region" description="Basic and acidic residues" evidence="1">
    <location>
        <begin position="241"/>
        <end position="250"/>
    </location>
</feature>
<feature type="region of interest" description="Disordered" evidence="1">
    <location>
        <begin position="226"/>
        <end position="273"/>
    </location>
</feature>
<evidence type="ECO:0000313" key="3">
    <source>
        <dbReference type="Proteomes" id="UP001148838"/>
    </source>
</evidence>
<sequence>MIVEKRKVIKRKITMLKIHMMIVKKEKEYYIEEGDNKDNYGEDMISIPFVPLEDVQAVFVSLIDNIEPDIMDLALHMGRTCIRRTPVRGRKRAMAPRFAPQIWNTYKQVLAGQHRITNVAEGWYNRFQKHIVTHHASVWKFIEFIKKNQRNNEIIIIQLLGGHLNVRHPIKRSYLQNLGRVEEIVRNYSHYNEEGHIRTYLKAISYHLKLYEDQQAEEIVECDYVEEKGDSEEEKYDSDDNDARYDGREMEEYEKDDSEEEDNDDDGGYDGWINFENETQDRQEWINAICESEGKDSGFFYDLLDGARTTFRGMVLRDQPGEYCRRNGRTYYEYASSASNVSGVTATALCCTKSLQRVSRVRDFHCAVKDVNIKPRIVPGNDHAAKNFDTRNSSATIIEEGSFMEKGTGHPIPLSPGFGLGGAVHRVLASLPEVRWVILRRCINISGYLASELNESDNAGEMSPGSSTDSYPAFAHIGLRENPGKNLNQNINGSSDRRRNCREVEVEMSDEEIARESRFSVMHKFDVGESVGKDDVKMNSSKSQKL</sequence>
<gene>
    <name evidence="2" type="ORF">ANN_06251</name>
</gene>
<accession>A0ABQ8TD45</accession>
<feature type="compositionally biased region" description="Acidic residues" evidence="1">
    <location>
        <begin position="251"/>
        <end position="268"/>
    </location>
</feature>
<organism evidence="2 3">
    <name type="scientific">Periplaneta americana</name>
    <name type="common">American cockroach</name>
    <name type="synonym">Blatta americana</name>
    <dbReference type="NCBI Taxonomy" id="6978"/>
    <lineage>
        <taxon>Eukaryota</taxon>
        <taxon>Metazoa</taxon>
        <taxon>Ecdysozoa</taxon>
        <taxon>Arthropoda</taxon>
        <taxon>Hexapoda</taxon>
        <taxon>Insecta</taxon>
        <taxon>Pterygota</taxon>
        <taxon>Neoptera</taxon>
        <taxon>Polyneoptera</taxon>
        <taxon>Dictyoptera</taxon>
        <taxon>Blattodea</taxon>
        <taxon>Blattoidea</taxon>
        <taxon>Blattidae</taxon>
        <taxon>Blattinae</taxon>
        <taxon>Periplaneta</taxon>
    </lineage>
</organism>
<reference evidence="2 3" key="1">
    <citation type="journal article" date="2022" name="Allergy">
        <title>Genome assembly and annotation of Periplaneta americana reveal a comprehensive cockroach allergen profile.</title>
        <authorList>
            <person name="Wang L."/>
            <person name="Xiong Q."/>
            <person name="Saelim N."/>
            <person name="Wang L."/>
            <person name="Nong W."/>
            <person name="Wan A.T."/>
            <person name="Shi M."/>
            <person name="Liu X."/>
            <person name="Cao Q."/>
            <person name="Hui J.H.L."/>
            <person name="Sookrung N."/>
            <person name="Leung T.F."/>
            <person name="Tungtrongchitr A."/>
            <person name="Tsui S.K.W."/>
        </authorList>
    </citation>
    <scope>NUCLEOTIDE SEQUENCE [LARGE SCALE GENOMIC DNA]</scope>
    <source>
        <strain evidence="2">PWHHKU_190912</strain>
    </source>
</reference>
<name>A0ABQ8TD45_PERAM</name>
<evidence type="ECO:0000256" key="1">
    <source>
        <dbReference type="SAM" id="MobiDB-lite"/>
    </source>
</evidence>
<dbReference type="Proteomes" id="UP001148838">
    <property type="component" value="Unassembled WGS sequence"/>
</dbReference>